<name>A0A177NDC5_9GAMM</name>
<proteinExistence type="predicted"/>
<dbReference type="OrthoDB" id="9835677at2"/>
<dbReference type="RefSeq" id="WP_066982768.1">
    <property type="nucleotide sequence ID" value="NZ_LUUI01000105.1"/>
</dbReference>
<dbReference type="EMBL" id="LUUI01000105">
    <property type="protein sequence ID" value="OAI15050.1"/>
    <property type="molecule type" value="Genomic_DNA"/>
</dbReference>
<sequence>MKKIRAKQLIGFVMSAFFIEHAEAVLVGVTQTYPDITLNQNYLIYDNNGVDSNTGLLKLVSYAATLNEGPNAGNSTLTQTYTGPGDSKPDLILSIAIDRLTGNWVNMPAVNKVSINFGNSVIANGAGNTPGFSWQGEITDFGWQQNIDNNPPYEFGSFFDGTWKLTQDDYEDMPANMNQFTDGTLANNNGGIKIFNSAGFGTTSYPTAFQRDWVFGANANTVGIQSVLATYLTGLSTVTCSSNEQTDCKSFIHSTVTTDVFATPIPAAFWLWTGALASILPTIKRVKTITAYRSA</sequence>
<evidence type="ECO:0000313" key="2">
    <source>
        <dbReference type="Proteomes" id="UP000078476"/>
    </source>
</evidence>
<comment type="caution">
    <text evidence="1">The sequence shown here is derived from an EMBL/GenBank/DDBJ whole genome shotgun (WGS) entry which is preliminary data.</text>
</comment>
<dbReference type="Proteomes" id="UP000078476">
    <property type="component" value="Unassembled WGS sequence"/>
</dbReference>
<accession>A0A177NDC5</accession>
<evidence type="ECO:0000313" key="1">
    <source>
        <dbReference type="EMBL" id="OAI15050.1"/>
    </source>
</evidence>
<protein>
    <submittedName>
        <fullName evidence="1">Uncharacterized protein</fullName>
    </submittedName>
</protein>
<reference evidence="1 2" key="1">
    <citation type="submission" date="2016-03" db="EMBL/GenBank/DDBJ databases">
        <authorList>
            <person name="Ploux O."/>
        </authorList>
    </citation>
    <scope>NUCLEOTIDE SEQUENCE [LARGE SCALE GENOMIC DNA]</scope>
    <source>
        <strain evidence="1 2">R-45370</strain>
    </source>
</reference>
<gene>
    <name evidence="1" type="ORF">A1359_10085</name>
</gene>
<organism evidence="1 2">
    <name type="scientific">Methylomonas lenta</name>
    <dbReference type="NCBI Taxonomy" id="980561"/>
    <lineage>
        <taxon>Bacteria</taxon>
        <taxon>Pseudomonadati</taxon>
        <taxon>Pseudomonadota</taxon>
        <taxon>Gammaproteobacteria</taxon>
        <taxon>Methylococcales</taxon>
        <taxon>Methylococcaceae</taxon>
        <taxon>Methylomonas</taxon>
    </lineage>
</organism>
<keyword evidence="2" id="KW-1185">Reference proteome</keyword>
<dbReference type="AlphaFoldDB" id="A0A177NDC5"/>